<name>A0A0F3MF29_ORITS</name>
<keyword evidence="1" id="KW-1133">Transmembrane helix</keyword>
<keyword evidence="1" id="KW-0472">Membrane</keyword>
<organism evidence="2 4">
    <name type="scientific">Orientia tsutsugamushi str. Gilliam</name>
    <dbReference type="NCBI Taxonomy" id="1359184"/>
    <lineage>
        <taxon>Bacteria</taxon>
        <taxon>Pseudomonadati</taxon>
        <taxon>Pseudomonadota</taxon>
        <taxon>Alphaproteobacteria</taxon>
        <taxon>Rickettsiales</taxon>
        <taxon>Rickettsiaceae</taxon>
        <taxon>Rickettsieae</taxon>
        <taxon>Orientia</taxon>
    </lineage>
</organism>
<dbReference type="EMBL" id="LANO01000001">
    <property type="protein sequence ID" value="KJV54266.1"/>
    <property type="molecule type" value="Genomic_DNA"/>
</dbReference>
<reference evidence="3" key="2">
    <citation type="submission" date="2018-03" db="EMBL/GenBank/DDBJ databases">
        <authorList>
            <person name="Keele B.F."/>
        </authorList>
    </citation>
    <scope>NUCLEOTIDE SEQUENCE [LARGE SCALE GENOMIC DNA]</scope>
    <source>
        <strain evidence="3">Gilliam</strain>
    </source>
</reference>
<feature type="transmembrane region" description="Helical" evidence="1">
    <location>
        <begin position="39"/>
        <end position="62"/>
    </location>
</feature>
<reference evidence="5" key="3">
    <citation type="submission" date="2018-03" db="EMBL/GenBank/DDBJ databases">
        <authorList>
            <person name="Batty M. E."/>
            <person name="Batty M E."/>
        </authorList>
    </citation>
    <scope>NUCLEOTIDE SEQUENCE [LARGE SCALE GENOMIC DNA]</scope>
    <source>
        <strain evidence="5">Gilliam</strain>
    </source>
</reference>
<accession>A0A0F3MF29</accession>
<sequence length="140" mass="16337">MTYISEIYLLLASNIFASNFIFSIESEYVFSAMRHFGNYQLHLVVISIIASLFCVGSINYFLGELCYKIYLYYQNPNLIARYNKLFIRFNEHWKLILLLTLAPIIGNTIIFVAGFLHNSYAKNISAFITIKTLYYLLPIF</sequence>
<proteinExistence type="predicted"/>
<evidence type="ECO:0000256" key="1">
    <source>
        <dbReference type="SAM" id="Phobius"/>
    </source>
</evidence>
<evidence type="ECO:0000313" key="3">
    <source>
        <dbReference type="EMBL" id="SPR13262.1"/>
    </source>
</evidence>
<dbReference type="Proteomes" id="UP000244959">
    <property type="component" value="Chromosome I"/>
</dbReference>
<keyword evidence="5" id="KW-1185">Reference proteome</keyword>
<feature type="transmembrane region" description="Helical" evidence="1">
    <location>
        <begin position="7"/>
        <end position="24"/>
    </location>
</feature>
<evidence type="ECO:0000313" key="4">
    <source>
        <dbReference type="Proteomes" id="UP000033769"/>
    </source>
</evidence>
<dbReference type="AlphaFoldDB" id="A0A0F3MF29"/>
<dbReference type="PATRIC" id="fig|1359184.3.peg.62"/>
<gene>
    <name evidence="3" type="ORF">GILLIAM_02741</name>
    <name evidence="2" type="ORF">OTSGILL_0054</name>
</gene>
<evidence type="ECO:0000313" key="5">
    <source>
        <dbReference type="Proteomes" id="UP000244959"/>
    </source>
</evidence>
<feature type="transmembrane region" description="Helical" evidence="1">
    <location>
        <begin position="95"/>
        <end position="114"/>
    </location>
</feature>
<protein>
    <submittedName>
        <fullName evidence="2">Putative hypotheticaal protein</fullName>
    </submittedName>
</protein>
<keyword evidence="1" id="KW-0812">Transmembrane</keyword>
<evidence type="ECO:0000313" key="2">
    <source>
        <dbReference type="EMBL" id="KJV54266.1"/>
    </source>
</evidence>
<dbReference type="EMBL" id="LS398551">
    <property type="protein sequence ID" value="SPR13262.1"/>
    <property type="molecule type" value="Genomic_DNA"/>
</dbReference>
<dbReference type="Proteomes" id="UP000033769">
    <property type="component" value="Unassembled WGS sequence"/>
</dbReference>
<reference evidence="2 4" key="1">
    <citation type="submission" date="2015-02" db="EMBL/GenBank/DDBJ databases">
        <title>Genome Sequencing of Rickettsiales.</title>
        <authorList>
            <person name="Daugherty S.C."/>
            <person name="Su Q."/>
            <person name="Abolude K."/>
            <person name="Beier-Sexton M."/>
            <person name="Carlyon J.A."/>
            <person name="Carter R."/>
            <person name="Day N.P."/>
            <person name="Dumler S.J."/>
            <person name="Dyachenko V."/>
            <person name="Godinez A."/>
            <person name="Kurtti T.J."/>
            <person name="Lichay M."/>
            <person name="Mullins K.E."/>
            <person name="Ott S."/>
            <person name="Pappas-Brown V."/>
            <person name="Paris D.H."/>
            <person name="Patel P."/>
            <person name="Richards A.L."/>
            <person name="Sadzewicz L."/>
            <person name="Sears K."/>
            <person name="Seidman D."/>
            <person name="Sengamalay N."/>
            <person name="Stenos J."/>
            <person name="Tallon L.J."/>
            <person name="Vincent G."/>
            <person name="Fraser C.M."/>
            <person name="Munderloh U."/>
            <person name="Dunning-Hotopp J.C."/>
        </authorList>
    </citation>
    <scope>NUCLEOTIDE SEQUENCE [LARGE SCALE GENOMIC DNA]</scope>
    <source>
        <strain evidence="2 4">Gilliam</strain>
    </source>
</reference>